<dbReference type="AlphaFoldDB" id="A0A0M2RCJ1"/>
<dbReference type="EMBL" id="LANI01000003">
    <property type="protein sequence ID" value="KKJ77710.1"/>
    <property type="molecule type" value="Genomic_DNA"/>
</dbReference>
<proteinExistence type="predicted"/>
<sequence length="292" mass="32356">MITACGPLPRPFIAQEPNSNPLLQLENTRPLAVEPPIFKVDETATETNDLTLWAQDNLSIALRDQDLPAANYAFASNSLHLYSSFETERIAGDQVLLSLKIKVTETATPDLLLVELEEITKVPAVHLTKDAKPVLAELIKRAAQNVSFKISQLDQENDPQPQATDHISIQLASLPDNLDDRTRKVLESELRASFQIRKLYLTHQSNEASTYKLNLKINLSKQNDQGILSLLWILEDSANGDEIGQISQTNPIPNLPLSRILIPASEAIAEGTSMGIKDLLQQKSLQNQTVLK</sequence>
<reference evidence="1 2" key="1">
    <citation type="submission" date="2015-03" db="EMBL/GenBank/DDBJ databases">
        <title>Genome sequence of Kiloniella sp. P1-1, isolated from the gut microflora of Pacific white shrimp, Penaeus vannamei.</title>
        <authorList>
            <person name="Shao Z."/>
            <person name="Wang L."/>
            <person name="Li X."/>
        </authorList>
    </citation>
    <scope>NUCLEOTIDE SEQUENCE [LARGE SCALE GENOMIC DNA]</scope>
    <source>
        <strain evidence="1 2">P1-1</strain>
    </source>
</reference>
<dbReference type="Proteomes" id="UP000034491">
    <property type="component" value="Unassembled WGS sequence"/>
</dbReference>
<accession>A0A0M2RCJ1</accession>
<comment type="caution">
    <text evidence="1">The sequence shown here is derived from an EMBL/GenBank/DDBJ whole genome shotgun (WGS) entry which is preliminary data.</text>
</comment>
<evidence type="ECO:0008006" key="3">
    <source>
        <dbReference type="Google" id="ProtNLM"/>
    </source>
</evidence>
<gene>
    <name evidence="1" type="ORF">WH95_04465</name>
</gene>
<protein>
    <recommendedName>
        <fullName evidence="3">Lipoprotein</fullName>
    </recommendedName>
</protein>
<evidence type="ECO:0000313" key="1">
    <source>
        <dbReference type="EMBL" id="KKJ77710.1"/>
    </source>
</evidence>
<dbReference type="STRING" id="1549748.WH95_04465"/>
<keyword evidence="2" id="KW-1185">Reference proteome</keyword>
<name>A0A0M2RCJ1_9PROT</name>
<evidence type="ECO:0000313" key="2">
    <source>
        <dbReference type="Proteomes" id="UP000034491"/>
    </source>
</evidence>
<organism evidence="1 2">
    <name type="scientific">Kiloniella litopenaei</name>
    <dbReference type="NCBI Taxonomy" id="1549748"/>
    <lineage>
        <taxon>Bacteria</taxon>
        <taxon>Pseudomonadati</taxon>
        <taxon>Pseudomonadota</taxon>
        <taxon>Alphaproteobacteria</taxon>
        <taxon>Rhodospirillales</taxon>
        <taxon>Kiloniellaceae</taxon>
        <taxon>Kiloniella</taxon>
    </lineage>
</organism>